<dbReference type="OrthoDB" id="9765065at2"/>
<dbReference type="GO" id="GO:0004065">
    <property type="term" value="F:arylsulfatase activity"/>
    <property type="evidence" value="ECO:0007669"/>
    <property type="project" value="TreeGrafter"/>
</dbReference>
<dbReference type="PANTHER" id="PTHR42693:SF53">
    <property type="entry name" value="ENDO-4-O-SULFATASE"/>
    <property type="match status" value="1"/>
</dbReference>
<dbReference type="InterPro" id="IPR017850">
    <property type="entry name" value="Alkaline_phosphatase_core_sf"/>
</dbReference>
<evidence type="ECO:0000313" key="9">
    <source>
        <dbReference type="EMBL" id="MSB72437.1"/>
    </source>
</evidence>
<dbReference type="SUPFAM" id="SSF53649">
    <property type="entry name" value="Alkaline phosphatase-like"/>
    <property type="match status" value="1"/>
</dbReference>
<dbReference type="GO" id="GO:0046872">
    <property type="term" value="F:metal ion binding"/>
    <property type="evidence" value="ECO:0007669"/>
    <property type="project" value="UniProtKB-KW"/>
</dbReference>
<comment type="PTM">
    <text evidence="5">The conversion to 3-oxoalanine (also known as C-formylglycine, FGly), of a serine or cysteine residue in prokaryotes and of a cysteine residue in eukaryotes, is critical for catalytic activity.</text>
</comment>
<dbReference type="InterPro" id="IPR000917">
    <property type="entry name" value="Sulfatase_N"/>
</dbReference>
<dbReference type="AlphaFoldDB" id="A0A395Z033"/>
<accession>A0A395Z033</accession>
<feature type="modified residue" description="3-oxoalanine (Ser)" evidence="5">
    <location>
        <position position="90"/>
    </location>
</feature>
<dbReference type="Gene3D" id="3.40.720.10">
    <property type="entry name" value="Alkaline Phosphatase, subunit A"/>
    <property type="match status" value="1"/>
</dbReference>
<protein>
    <submittedName>
        <fullName evidence="10">Arylsulfatase</fullName>
    </submittedName>
    <submittedName>
        <fullName evidence="7">Sulfatase-like hydrolase/transferase</fullName>
    </submittedName>
</protein>
<dbReference type="EMBL" id="WKMO01000002">
    <property type="protein sequence ID" value="MSB72437.1"/>
    <property type="molecule type" value="Genomic_DNA"/>
</dbReference>
<feature type="domain" description="Sulfatase N-terminal" evidence="6">
    <location>
        <begin position="32"/>
        <end position="338"/>
    </location>
</feature>
<evidence type="ECO:0000256" key="1">
    <source>
        <dbReference type="ARBA" id="ARBA00008779"/>
    </source>
</evidence>
<comment type="similarity">
    <text evidence="1">Belongs to the sulfatase family.</text>
</comment>
<dbReference type="PROSITE" id="PS00523">
    <property type="entry name" value="SULFATASE_1"/>
    <property type="match status" value="1"/>
</dbReference>
<dbReference type="Pfam" id="PF00884">
    <property type="entry name" value="Sulfatase"/>
    <property type="match status" value="1"/>
</dbReference>
<dbReference type="PROSITE" id="PS51257">
    <property type="entry name" value="PROKAR_LIPOPROTEIN"/>
    <property type="match status" value="1"/>
</dbReference>
<dbReference type="GO" id="GO:0016740">
    <property type="term" value="F:transferase activity"/>
    <property type="evidence" value="ECO:0007669"/>
    <property type="project" value="UniProtKB-KW"/>
</dbReference>
<dbReference type="EMBL" id="WKMY01000006">
    <property type="protein sequence ID" value="MRY93706.1"/>
    <property type="molecule type" value="Genomic_DNA"/>
</dbReference>
<gene>
    <name evidence="10" type="ORF">DW782_06245</name>
    <name evidence="8" type="ORF">GKD67_10785</name>
    <name evidence="9" type="ORF">GKD70_03870</name>
    <name evidence="7" type="ORF">PN599_11140</name>
</gene>
<keyword evidence="3 7" id="KW-0378">Hydrolase</keyword>
<dbReference type="Gene3D" id="3.30.1120.10">
    <property type="match status" value="1"/>
</dbReference>
<dbReference type="EMBL" id="QSJN01000003">
    <property type="protein sequence ID" value="RHD76366.1"/>
    <property type="molecule type" value="Genomic_DNA"/>
</dbReference>
<evidence type="ECO:0000313" key="11">
    <source>
        <dbReference type="Proteomes" id="UP000284660"/>
    </source>
</evidence>
<evidence type="ECO:0000313" key="10">
    <source>
        <dbReference type="EMBL" id="RHD76366.1"/>
    </source>
</evidence>
<dbReference type="InterPro" id="IPR024607">
    <property type="entry name" value="Sulfatase_CS"/>
</dbReference>
<evidence type="ECO:0000256" key="2">
    <source>
        <dbReference type="ARBA" id="ARBA00022723"/>
    </source>
</evidence>
<dbReference type="Proteomes" id="UP000284660">
    <property type="component" value="Unassembled WGS sequence"/>
</dbReference>
<evidence type="ECO:0000313" key="8">
    <source>
        <dbReference type="EMBL" id="MRY93706.1"/>
    </source>
</evidence>
<dbReference type="EMBL" id="JAQMPJ010000008">
    <property type="protein sequence ID" value="MDB9005555.1"/>
    <property type="molecule type" value="Genomic_DNA"/>
</dbReference>
<dbReference type="Proteomes" id="UP001210126">
    <property type="component" value="Unassembled WGS sequence"/>
</dbReference>
<organism evidence="10 11">
    <name type="scientific">Parabacteroides distasonis</name>
    <dbReference type="NCBI Taxonomy" id="823"/>
    <lineage>
        <taxon>Bacteria</taxon>
        <taxon>Pseudomonadati</taxon>
        <taxon>Bacteroidota</taxon>
        <taxon>Bacteroidia</taxon>
        <taxon>Bacteroidales</taxon>
        <taxon>Tannerellaceae</taxon>
        <taxon>Parabacteroides</taxon>
    </lineage>
</organism>
<dbReference type="InterPro" id="IPR050738">
    <property type="entry name" value="Sulfatase"/>
</dbReference>
<dbReference type="RefSeq" id="WP_005854102.1">
    <property type="nucleotide sequence ID" value="NZ_BQOC01000001.1"/>
</dbReference>
<dbReference type="Proteomes" id="UP000441609">
    <property type="component" value="Unassembled WGS sequence"/>
</dbReference>
<evidence type="ECO:0000256" key="4">
    <source>
        <dbReference type="ARBA" id="ARBA00022837"/>
    </source>
</evidence>
<evidence type="ECO:0000313" key="13">
    <source>
        <dbReference type="Proteomes" id="UP000461276"/>
    </source>
</evidence>
<proteinExistence type="inferred from homology"/>
<evidence type="ECO:0000313" key="12">
    <source>
        <dbReference type="Proteomes" id="UP000441609"/>
    </source>
</evidence>
<reference evidence="10 11" key="1">
    <citation type="submission" date="2018-08" db="EMBL/GenBank/DDBJ databases">
        <title>A genome reference for cultivated species of the human gut microbiota.</title>
        <authorList>
            <person name="Zou Y."/>
            <person name="Xue W."/>
            <person name="Luo G."/>
        </authorList>
    </citation>
    <scope>NUCLEOTIDE SEQUENCE [LARGE SCALE GENOMIC DNA]</scope>
    <source>
        <strain evidence="10 11">AM30-4</strain>
    </source>
</reference>
<evidence type="ECO:0000313" key="7">
    <source>
        <dbReference type="EMBL" id="MDB9005555.1"/>
    </source>
</evidence>
<keyword evidence="8" id="KW-0808">Transferase</keyword>
<evidence type="ECO:0000256" key="3">
    <source>
        <dbReference type="ARBA" id="ARBA00022801"/>
    </source>
</evidence>
<reference evidence="12 13" key="2">
    <citation type="journal article" date="2019" name="Nat. Med.">
        <title>A library of human gut bacterial isolates paired with longitudinal multiomics data enables mechanistic microbiome research.</title>
        <authorList>
            <person name="Poyet M."/>
            <person name="Groussin M."/>
            <person name="Gibbons S.M."/>
            <person name="Avila-Pacheco J."/>
            <person name="Jiang X."/>
            <person name="Kearney S.M."/>
            <person name="Perrotta A.R."/>
            <person name="Berdy B."/>
            <person name="Zhao S."/>
            <person name="Lieberman T.D."/>
            <person name="Swanson P.K."/>
            <person name="Smith M."/>
            <person name="Roesemann S."/>
            <person name="Alexander J.E."/>
            <person name="Rich S.A."/>
            <person name="Livny J."/>
            <person name="Vlamakis H."/>
            <person name="Clish C."/>
            <person name="Bullock K."/>
            <person name="Deik A."/>
            <person name="Scott J."/>
            <person name="Pierce K.A."/>
            <person name="Xavier R.J."/>
            <person name="Alm E.J."/>
        </authorList>
    </citation>
    <scope>NUCLEOTIDE SEQUENCE [LARGE SCALE GENOMIC DNA]</scope>
    <source>
        <strain evidence="9 12">BIOML-A20</strain>
        <strain evidence="8 13">BIOML-A9</strain>
    </source>
</reference>
<dbReference type="Proteomes" id="UP000461276">
    <property type="component" value="Unassembled WGS sequence"/>
</dbReference>
<dbReference type="PANTHER" id="PTHR42693">
    <property type="entry name" value="ARYLSULFATASE FAMILY MEMBER"/>
    <property type="match status" value="1"/>
</dbReference>
<sequence length="483" mass="55231">MNYKEIFVAVNSAALMLSTVSCGAKEEAVPKPNIIILLADDLGYNDVSCYRNENFPQQSDSFPTSQTPNLDLLARQGIRFTNFYCGAAVSSPSRAALMTGRNCTRTGVYNYLEQNSPMHLRDSEVTIAEVLKQADYATGHFGKWHLSSGRPDQPYPNDQGFDYSFYALNNSVPSHHNPTNFFRNGEPQGEIEGYSCDIVVTEALQWLDKNKQEPFFLNVWFNEPHFPMAAPEELKKRHAINPEYYGCIENMDIAIGKLMNYLKEQNLEDNTIVIFASDNGSQWDYSNLPFRGEKHFNYEGGLRVPCIVRWNKHVPTGVISEFNGCFTDILPTLASLADAPVPTDRVIDGMDISPVFLGKAETLERENPLFFFRYIHDPICMIREGDWCLLGYDEPLPWAFSLDELALGKVKPWYLTKEHMEFAKKVFPKYFELYNLRDDREERIDVADKHPEIVARLKSKMLKLKQEVVAEGGDWFAEDVDER</sequence>
<evidence type="ECO:0000256" key="5">
    <source>
        <dbReference type="PIRSR" id="PIRSR600917-52"/>
    </source>
</evidence>
<keyword evidence="2" id="KW-0479">Metal-binding</keyword>
<comment type="caution">
    <text evidence="10">The sequence shown here is derived from an EMBL/GenBank/DDBJ whole genome shotgun (WGS) entry which is preliminary data.</text>
</comment>
<reference evidence="7" key="3">
    <citation type="submission" date="2023-01" db="EMBL/GenBank/DDBJ databases">
        <title>Human gut microbiome strain richness.</title>
        <authorList>
            <person name="Chen-Liaw A."/>
        </authorList>
    </citation>
    <scope>NUCLEOTIDE SEQUENCE</scope>
    <source>
        <strain evidence="7">RTP21484st1_E5_RTP21484_190118</strain>
    </source>
</reference>
<evidence type="ECO:0000259" key="6">
    <source>
        <dbReference type="Pfam" id="PF00884"/>
    </source>
</evidence>
<name>A0A395Z033_PARDI</name>
<keyword evidence="4" id="KW-0106">Calcium</keyword>